<protein>
    <submittedName>
        <fullName evidence="1">Uncharacterized protein</fullName>
    </submittedName>
</protein>
<proteinExistence type="predicted"/>
<evidence type="ECO:0000313" key="1">
    <source>
        <dbReference type="EMBL" id="RCI04561.1"/>
    </source>
</evidence>
<name>A0A367KQV9_RHIST</name>
<evidence type="ECO:0000313" key="2">
    <source>
        <dbReference type="Proteomes" id="UP000253551"/>
    </source>
</evidence>
<sequence length="108" mass="12435">MPSVSTTKQLNSNRFSLVNDSSRLQPKTPLSSLLYPNGLSLRTRIIGQKQHSVDISFRTTKELEEALNKEFILHDRRIQVNRIFEKDSTIVRVGISNIPFEDEVFFEA</sequence>
<keyword evidence="2" id="KW-1185">Reference proteome</keyword>
<dbReference type="EMBL" id="PJQM01000646">
    <property type="protein sequence ID" value="RCI04561.1"/>
    <property type="molecule type" value="Genomic_DNA"/>
</dbReference>
<reference evidence="1 2" key="1">
    <citation type="journal article" date="2018" name="G3 (Bethesda)">
        <title>Phylogenetic and Phylogenomic Definition of Rhizopus Species.</title>
        <authorList>
            <person name="Gryganskyi A.P."/>
            <person name="Golan J."/>
            <person name="Dolatabadi S."/>
            <person name="Mondo S."/>
            <person name="Robb S."/>
            <person name="Idnurm A."/>
            <person name="Muszewska A."/>
            <person name="Steczkiewicz K."/>
            <person name="Masonjones S."/>
            <person name="Liao H.L."/>
            <person name="Gajdeczka M.T."/>
            <person name="Anike F."/>
            <person name="Vuek A."/>
            <person name="Anishchenko I.M."/>
            <person name="Voigt K."/>
            <person name="de Hoog G.S."/>
            <person name="Smith M.E."/>
            <person name="Heitman J."/>
            <person name="Vilgalys R."/>
            <person name="Stajich J.E."/>
        </authorList>
    </citation>
    <scope>NUCLEOTIDE SEQUENCE [LARGE SCALE GENOMIC DNA]</scope>
    <source>
        <strain evidence="1 2">LSU 92-RS-03</strain>
    </source>
</reference>
<comment type="caution">
    <text evidence="1">The sequence shown here is derived from an EMBL/GenBank/DDBJ whole genome shotgun (WGS) entry which is preliminary data.</text>
</comment>
<gene>
    <name evidence="1" type="ORF">CU098_012809</name>
</gene>
<dbReference type="OrthoDB" id="2248168at2759"/>
<accession>A0A367KQV9</accession>
<dbReference type="AlphaFoldDB" id="A0A367KQV9"/>
<dbReference type="Proteomes" id="UP000253551">
    <property type="component" value="Unassembled WGS sequence"/>
</dbReference>
<dbReference type="STRING" id="4846.A0A367KQV9"/>
<organism evidence="1 2">
    <name type="scientific">Rhizopus stolonifer</name>
    <name type="common">Rhizopus nigricans</name>
    <dbReference type="NCBI Taxonomy" id="4846"/>
    <lineage>
        <taxon>Eukaryota</taxon>
        <taxon>Fungi</taxon>
        <taxon>Fungi incertae sedis</taxon>
        <taxon>Mucoromycota</taxon>
        <taxon>Mucoromycotina</taxon>
        <taxon>Mucoromycetes</taxon>
        <taxon>Mucorales</taxon>
        <taxon>Mucorineae</taxon>
        <taxon>Rhizopodaceae</taxon>
        <taxon>Rhizopus</taxon>
    </lineage>
</organism>